<dbReference type="InterPro" id="IPR040789">
    <property type="entry name" value="LPD11"/>
</dbReference>
<dbReference type="Pfam" id="PF18824">
    <property type="entry name" value="LPD11"/>
    <property type="match status" value="1"/>
</dbReference>
<dbReference type="Proteomes" id="UP000620327">
    <property type="component" value="Unassembled WGS sequence"/>
</dbReference>
<name>A0A923S6A2_9FIRM</name>
<protein>
    <recommendedName>
        <fullName evidence="1">Large polyvalent protein-associated domain-containing protein</fullName>
    </recommendedName>
</protein>
<evidence type="ECO:0000313" key="2">
    <source>
        <dbReference type="EMBL" id="MBC5769430.1"/>
    </source>
</evidence>
<sequence length="83" mass="9776">MDIQEINQSSPEFLYQMLGRLEADCLYYLGNGGRFAGHLWADNEREQIKLMRMIYRRLCEIGAAPEWMSEQQINDFAEQMLVV</sequence>
<proteinExistence type="predicted"/>
<evidence type="ECO:0000259" key="1">
    <source>
        <dbReference type="Pfam" id="PF18824"/>
    </source>
</evidence>
<evidence type="ECO:0000313" key="3">
    <source>
        <dbReference type="Proteomes" id="UP000620327"/>
    </source>
</evidence>
<reference evidence="2" key="1">
    <citation type="submission" date="2020-08" db="EMBL/GenBank/DDBJ databases">
        <title>Genome public.</title>
        <authorList>
            <person name="Liu C."/>
            <person name="Sun Q."/>
        </authorList>
    </citation>
    <scope>NUCLEOTIDE SEQUENCE</scope>
    <source>
        <strain evidence="2">BX15</strain>
    </source>
</reference>
<comment type="caution">
    <text evidence="2">The sequence shown here is derived from an EMBL/GenBank/DDBJ whole genome shotgun (WGS) entry which is preliminary data.</text>
</comment>
<dbReference type="RefSeq" id="WP_187013784.1">
    <property type="nucleotide sequence ID" value="NZ_JACOQI010000002.1"/>
</dbReference>
<accession>A0A923S6A2</accession>
<gene>
    <name evidence="2" type="ORF">H8Z83_03710</name>
</gene>
<feature type="domain" description="Large polyvalent protein-associated" evidence="1">
    <location>
        <begin position="12"/>
        <end position="80"/>
    </location>
</feature>
<dbReference type="AlphaFoldDB" id="A0A923S6A2"/>
<keyword evidence="3" id="KW-1185">Reference proteome</keyword>
<organism evidence="2 3">
    <name type="scientific">Dysosmobacter segnis</name>
    <dbReference type="NCBI Taxonomy" id="2763042"/>
    <lineage>
        <taxon>Bacteria</taxon>
        <taxon>Bacillati</taxon>
        <taxon>Bacillota</taxon>
        <taxon>Clostridia</taxon>
        <taxon>Eubacteriales</taxon>
        <taxon>Oscillospiraceae</taxon>
        <taxon>Dysosmobacter</taxon>
    </lineage>
</organism>
<dbReference type="EMBL" id="JACOQI010000002">
    <property type="protein sequence ID" value="MBC5769430.1"/>
    <property type="molecule type" value="Genomic_DNA"/>
</dbReference>